<accession>A0ABR8WBM5</accession>
<dbReference type="EMBL" id="JACSPU010000002">
    <property type="protein sequence ID" value="MBD8014409.1"/>
    <property type="molecule type" value="Genomic_DNA"/>
</dbReference>
<name>A0ABR8WBM5_9BACL</name>
<comment type="caution">
    <text evidence="2">The sequence shown here is derived from an EMBL/GenBank/DDBJ whole genome shotgun (WGS) entry which is preliminary data.</text>
</comment>
<feature type="domain" description="Na+-translocating membrane potential-generating system MpsC" evidence="1">
    <location>
        <begin position="5"/>
        <end position="111"/>
    </location>
</feature>
<reference evidence="2 3" key="1">
    <citation type="submission" date="2020-08" db="EMBL/GenBank/DDBJ databases">
        <title>A Genomic Blueprint of the Chicken Gut Microbiome.</title>
        <authorList>
            <person name="Gilroy R."/>
            <person name="Ravi A."/>
            <person name="Getino M."/>
            <person name="Pursley I."/>
            <person name="Horton D.L."/>
            <person name="Alikhan N.-F."/>
            <person name="Baker D."/>
            <person name="Gharbi K."/>
            <person name="Hall N."/>
            <person name="Watson M."/>
            <person name="Adriaenssens E.M."/>
            <person name="Foster-Nyarko E."/>
            <person name="Jarju S."/>
            <person name="Secka A."/>
            <person name="Antonio M."/>
            <person name="Oren A."/>
            <person name="Chaudhuri R."/>
            <person name="La Ragione R.M."/>
            <person name="Hildebrand F."/>
            <person name="Pallen M.J."/>
        </authorList>
    </citation>
    <scope>NUCLEOTIDE SEQUENCE [LARGE SCALE GENOMIC DNA]</scope>
    <source>
        <strain evidence="2 3">Sa1BUA13</strain>
    </source>
</reference>
<dbReference type="Proteomes" id="UP000658980">
    <property type="component" value="Unassembled WGS sequence"/>
</dbReference>
<sequence length="231" mass="26838">MKKEKTTESEVSGYISGLFRTHFGKGPASVFVAIRKPFVVIHLREFLAPTEKVLMSQKESVRVQEIRGLLMRDLKEQIKLDLLKSAELEIKEIHADWNLENKTGLLILVLNGEAEEKAQEWPKDIDKKAFYQEVADASKKAQKEPDKTEVVWLNERTVLIRREGILIEIEKELIRNNFTEQLKLAKRPLEAKLIYNSSLEQLLNRKITEAFTDWDFKDDIGYMVLLIEAKK</sequence>
<proteinExistence type="predicted"/>
<dbReference type="RefSeq" id="WP_191714644.1">
    <property type="nucleotide sequence ID" value="NZ_JACSPU010000002.1"/>
</dbReference>
<keyword evidence="3" id="KW-1185">Reference proteome</keyword>
<organism evidence="2 3">
    <name type="scientific">Planococcus wigleyi</name>
    <dbReference type="NCBI Taxonomy" id="2762216"/>
    <lineage>
        <taxon>Bacteria</taxon>
        <taxon>Bacillati</taxon>
        <taxon>Bacillota</taxon>
        <taxon>Bacilli</taxon>
        <taxon>Bacillales</taxon>
        <taxon>Caryophanaceae</taxon>
        <taxon>Planococcus</taxon>
    </lineage>
</organism>
<gene>
    <name evidence="2" type="ORF">H9630_06195</name>
</gene>
<evidence type="ECO:0000313" key="2">
    <source>
        <dbReference type="EMBL" id="MBD8014409.1"/>
    </source>
</evidence>
<dbReference type="InterPro" id="IPR018745">
    <property type="entry name" value="MpsC"/>
</dbReference>
<protein>
    <submittedName>
        <fullName evidence="2">DUF2294 family protein</fullName>
    </submittedName>
</protein>
<evidence type="ECO:0000313" key="3">
    <source>
        <dbReference type="Proteomes" id="UP000658980"/>
    </source>
</evidence>
<evidence type="ECO:0000259" key="1">
    <source>
        <dbReference type="Pfam" id="PF10057"/>
    </source>
</evidence>
<dbReference type="Pfam" id="PF10057">
    <property type="entry name" value="MpsC"/>
    <property type="match status" value="1"/>
</dbReference>